<evidence type="ECO:0000313" key="3">
    <source>
        <dbReference type="EMBL" id="MFC3675368.1"/>
    </source>
</evidence>
<dbReference type="Pfam" id="PF01968">
    <property type="entry name" value="Hydantoinase_A"/>
    <property type="match status" value="1"/>
</dbReference>
<feature type="domain" description="Hydantoinase/oxoprolinase N-terminal" evidence="2">
    <location>
        <begin position="9"/>
        <end position="185"/>
    </location>
</feature>
<accession>A0ABV7VE87</accession>
<feature type="domain" description="Hydantoinase A/oxoprolinase" evidence="1">
    <location>
        <begin position="209"/>
        <end position="491"/>
    </location>
</feature>
<proteinExistence type="predicted"/>
<keyword evidence="4" id="KW-1185">Reference proteome</keyword>
<dbReference type="InterPro" id="IPR008040">
    <property type="entry name" value="Hydant_A_N"/>
</dbReference>
<comment type="caution">
    <text evidence="3">The sequence shown here is derived from an EMBL/GenBank/DDBJ whole genome shotgun (WGS) entry which is preliminary data.</text>
</comment>
<dbReference type="Proteomes" id="UP001595711">
    <property type="component" value="Unassembled WGS sequence"/>
</dbReference>
<dbReference type="Pfam" id="PF05378">
    <property type="entry name" value="Hydant_A_N"/>
    <property type="match status" value="1"/>
</dbReference>
<dbReference type="RefSeq" id="WP_379723809.1">
    <property type="nucleotide sequence ID" value="NZ_JBHRYJ010000001.1"/>
</dbReference>
<sequence length="655" mass="66991">MNGTASWSIGIDVGGTYVDVVAVADAGHAQRRKIPRSDADPAISVLSAIDEALKASGIVPSSVGRIIHGSTLVTNLLLEQTAPSVAVITNRGFGDVLTVGRQNRAALYTLTPEPQVPAALFPRALRFEIGGRRDAAGRETEPLDAAELADVARRIVANGAEAVAVCLLHATRDPAHELAVGAALTATGHDLAVSLSHQVDVAPGEFERFLATALDAYAKPSTRRYLDALGAGLRDRGLPEPAIVTSDASLHLPADAAAAPLRLALAGPAAAMSGFRLHRMTDDGSVACISVETGGTSTDLGLIGPDGIICGRQVAIGGLSVSLRAADILSVPVGGGSIVQVNRAGALRLGPQSMGSLPGPAAYGRGGRVPTLTDALMVLGRLPTQLAGGLSLDMVAARAVMAGVAGELGCDIIAAAQAVVATAATMIAEGIKAHAYHHGVDPTAARLIAGGGGGAQHAAEVADLLGSTQVTILPDAAVVSALGCLAAAQMNAEERALDIAISATDWPALMAVVQAVAGHAGATAAIEWSVEAVYQGQSAALEIPFDPRRDDVSALAQRFDQAHARVRGHAFDRPRQLLRLRGQWVIQAAMLQSPLPAGASLPAGAAERPGPDAVFTETTSIWIPAGWTCRETKDGLELQREARGRAAIHHLEGAA</sequence>
<evidence type="ECO:0000259" key="1">
    <source>
        <dbReference type="Pfam" id="PF01968"/>
    </source>
</evidence>
<dbReference type="PANTHER" id="PTHR11365:SF23">
    <property type="entry name" value="HYPOTHETICAL 5-OXOPROLINASE (EUROFUNG)-RELATED"/>
    <property type="match status" value="1"/>
</dbReference>
<name>A0ABV7VE87_9PROT</name>
<dbReference type="SUPFAM" id="SSF53067">
    <property type="entry name" value="Actin-like ATPase domain"/>
    <property type="match status" value="1"/>
</dbReference>
<dbReference type="InterPro" id="IPR002821">
    <property type="entry name" value="Hydantoinase_A"/>
</dbReference>
<reference evidence="4" key="1">
    <citation type="journal article" date="2019" name="Int. J. Syst. Evol. Microbiol.">
        <title>The Global Catalogue of Microorganisms (GCM) 10K type strain sequencing project: providing services to taxonomists for standard genome sequencing and annotation.</title>
        <authorList>
            <consortium name="The Broad Institute Genomics Platform"/>
            <consortium name="The Broad Institute Genome Sequencing Center for Infectious Disease"/>
            <person name="Wu L."/>
            <person name="Ma J."/>
        </authorList>
    </citation>
    <scope>NUCLEOTIDE SEQUENCE [LARGE SCALE GENOMIC DNA]</scope>
    <source>
        <strain evidence="4">KCTC 42182</strain>
    </source>
</reference>
<dbReference type="InterPro" id="IPR043129">
    <property type="entry name" value="ATPase_NBD"/>
</dbReference>
<evidence type="ECO:0000313" key="4">
    <source>
        <dbReference type="Proteomes" id="UP001595711"/>
    </source>
</evidence>
<gene>
    <name evidence="3" type="ORF">ACFOOQ_07430</name>
</gene>
<dbReference type="EMBL" id="JBHRYJ010000001">
    <property type="protein sequence ID" value="MFC3675368.1"/>
    <property type="molecule type" value="Genomic_DNA"/>
</dbReference>
<protein>
    <submittedName>
        <fullName evidence="3">Hydantoinase/oxoprolinase family protein</fullName>
    </submittedName>
</protein>
<organism evidence="3 4">
    <name type="scientific">Ferrovibrio xuzhouensis</name>
    <dbReference type="NCBI Taxonomy" id="1576914"/>
    <lineage>
        <taxon>Bacteria</taxon>
        <taxon>Pseudomonadati</taxon>
        <taxon>Pseudomonadota</taxon>
        <taxon>Alphaproteobacteria</taxon>
        <taxon>Rhodospirillales</taxon>
        <taxon>Rhodospirillaceae</taxon>
        <taxon>Ferrovibrio</taxon>
    </lineage>
</organism>
<evidence type="ECO:0000259" key="2">
    <source>
        <dbReference type="Pfam" id="PF05378"/>
    </source>
</evidence>
<dbReference type="PANTHER" id="PTHR11365">
    <property type="entry name" value="5-OXOPROLINASE RELATED"/>
    <property type="match status" value="1"/>
</dbReference>
<dbReference type="InterPro" id="IPR045079">
    <property type="entry name" value="Oxoprolinase-like"/>
</dbReference>